<dbReference type="Pfam" id="PF14377">
    <property type="entry name" value="UBM"/>
    <property type="match status" value="1"/>
</dbReference>
<dbReference type="PANTHER" id="PTHR45990">
    <property type="entry name" value="DNA REPAIR PROTEIN REV1"/>
    <property type="match status" value="1"/>
</dbReference>
<organism evidence="2 3">
    <name type="scientific">Megaselia scalaris</name>
    <name type="common">Humpbacked fly</name>
    <name type="synonym">Phora scalaris</name>
    <dbReference type="NCBI Taxonomy" id="36166"/>
    <lineage>
        <taxon>Eukaryota</taxon>
        <taxon>Metazoa</taxon>
        <taxon>Ecdysozoa</taxon>
        <taxon>Arthropoda</taxon>
        <taxon>Hexapoda</taxon>
        <taxon>Insecta</taxon>
        <taxon>Pterygota</taxon>
        <taxon>Neoptera</taxon>
        <taxon>Endopterygota</taxon>
        <taxon>Diptera</taxon>
        <taxon>Brachycera</taxon>
        <taxon>Muscomorpha</taxon>
        <taxon>Platypezoidea</taxon>
        <taxon>Phoridae</taxon>
        <taxon>Megaseliini</taxon>
        <taxon>Megaselia</taxon>
    </lineage>
</organism>
<reference evidence="2" key="2">
    <citation type="submission" date="2015-06" db="UniProtKB">
        <authorList>
            <consortium name="EnsemblMetazoa"/>
        </authorList>
    </citation>
    <scope>IDENTIFICATION</scope>
</reference>
<accession>T1GYK0</accession>
<evidence type="ECO:0000313" key="2">
    <source>
        <dbReference type="EnsemblMetazoa" id="MESCA008930-PA"/>
    </source>
</evidence>
<proteinExistence type="predicted"/>
<keyword evidence="1" id="KW-0808">Transferase</keyword>
<reference evidence="3" key="1">
    <citation type="submission" date="2013-02" db="EMBL/GenBank/DDBJ databases">
        <authorList>
            <person name="Hughes D."/>
        </authorList>
    </citation>
    <scope>NUCLEOTIDE SEQUENCE</scope>
    <source>
        <strain>Durham</strain>
        <strain evidence="3">NC isolate 2 -- Noor lab</strain>
    </source>
</reference>
<dbReference type="EnsemblMetazoa" id="MESCA008930-RA">
    <property type="protein sequence ID" value="MESCA008930-PA"/>
    <property type="gene ID" value="MESCA008930"/>
</dbReference>
<protein>
    <submittedName>
        <fullName evidence="2">Uncharacterized protein</fullName>
    </submittedName>
</protein>
<dbReference type="InterPro" id="IPR025527">
    <property type="entry name" value="HUWE1/Rev1_UBM"/>
</dbReference>
<dbReference type="HOGENOM" id="CLU_1148349_0_0_1"/>
<dbReference type="STRING" id="36166.T1GYK0"/>
<dbReference type="Gene3D" id="6.10.250.1630">
    <property type="match status" value="1"/>
</dbReference>
<name>T1GYK0_MEGSC</name>
<dbReference type="GO" id="GO:0017125">
    <property type="term" value="F:deoxycytidyl transferase activity"/>
    <property type="evidence" value="ECO:0007669"/>
    <property type="project" value="TreeGrafter"/>
</dbReference>
<evidence type="ECO:0000256" key="1">
    <source>
        <dbReference type="ARBA" id="ARBA00022679"/>
    </source>
</evidence>
<dbReference type="Proteomes" id="UP000015102">
    <property type="component" value="Unassembled WGS sequence"/>
</dbReference>
<dbReference type="AlphaFoldDB" id="T1GYK0"/>
<dbReference type="GO" id="GO:0005634">
    <property type="term" value="C:nucleus"/>
    <property type="evidence" value="ECO:0007669"/>
    <property type="project" value="TreeGrafter"/>
</dbReference>
<keyword evidence="3" id="KW-1185">Reference proteome</keyword>
<evidence type="ECO:0000313" key="3">
    <source>
        <dbReference type="Proteomes" id="UP000015102"/>
    </source>
</evidence>
<dbReference type="PANTHER" id="PTHR45990:SF1">
    <property type="entry name" value="DNA REPAIR PROTEIN REV1"/>
    <property type="match status" value="1"/>
</dbReference>
<dbReference type="GO" id="GO:0042276">
    <property type="term" value="P:error-prone translesion synthesis"/>
    <property type="evidence" value="ECO:0007669"/>
    <property type="project" value="TreeGrafter"/>
</dbReference>
<dbReference type="GO" id="GO:0070987">
    <property type="term" value="P:error-free translesion synthesis"/>
    <property type="evidence" value="ECO:0007669"/>
    <property type="project" value="TreeGrafter"/>
</dbReference>
<dbReference type="EMBL" id="CAQQ02020777">
    <property type="status" value="NOT_ANNOTATED_CDS"/>
    <property type="molecule type" value="Genomic_DNA"/>
</dbReference>
<dbReference type="GO" id="GO:0003887">
    <property type="term" value="F:DNA-directed DNA polymerase activity"/>
    <property type="evidence" value="ECO:0007669"/>
    <property type="project" value="TreeGrafter"/>
</dbReference>
<sequence length="242" mass="28072">MKSLNIPPHELRGIGIQITKLNEEPVKKDSTLMNMFSKVAEKQKNEPIKTKEIPTIKEVEDNSIKSMFSKVKENITEKAKENITEKVAEPLAKPKLKKKNQPTGNIKGLFQNMPSRKRTNEYLLPDDIDESVLAELPEDIRLEILQEQNNQLKLKAQKNETPVIEIFEKSPTPIEQENENKYNIFLQKDNCRLLLAWMQSTDDPEDFDVNLIIQNATDLVEKKESHVIYDPIAFICRFSYFM</sequence>